<protein>
    <submittedName>
        <fullName evidence="1">Uncharacterized protein</fullName>
    </submittedName>
</protein>
<name>A0A2H5XEW4_9BACT</name>
<dbReference type="Gene3D" id="2.60.120.260">
    <property type="entry name" value="Galactose-binding domain-like"/>
    <property type="match status" value="1"/>
</dbReference>
<dbReference type="EMBL" id="BEHT01000035">
    <property type="protein sequence ID" value="GBC99720.1"/>
    <property type="molecule type" value="Genomic_DNA"/>
</dbReference>
<gene>
    <name evidence="1" type="ORF">HRbin17_02251</name>
</gene>
<reference evidence="2" key="1">
    <citation type="submission" date="2017-09" db="EMBL/GenBank/DDBJ databases">
        <title>Metaegenomics of thermophilic ammonia-oxidizing enrichment culture.</title>
        <authorList>
            <person name="Kato S."/>
            <person name="Suzuki K."/>
        </authorList>
    </citation>
    <scope>NUCLEOTIDE SEQUENCE [LARGE SCALE GENOMIC DNA]</scope>
</reference>
<accession>A0A2H5XEW4</accession>
<dbReference type="AlphaFoldDB" id="A0A2H5XEW4"/>
<comment type="caution">
    <text evidence="1">The sequence shown here is derived from an EMBL/GenBank/DDBJ whole genome shotgun (WGS) entry which is preliminary data.</text>
</comment>
<organism evidence="1 2">
    <name type="scientific">Candidatus Fervidibacter japonicus</name>
    <dbReference type="NCBI Taxonomy" id="2035412"/>
    <lineage>
        <taxon>Bacteria</taxon>
        <taxon>Candidatus Fervidibacterota</taxon>
        <taxon>Candidatus Fervidibacter</taxon>
    </lineage>
</organism>
<dbReference type="Proteomes" id="UP000236173">
    <property type="component" value="Unassembled WGS sequence"/>
</dbReference>
<proteinExistence type="predicted"/>
<evidence type="ECO:0000313" key="2">
    <source>
        <dbReference type="Proteomes" id="UP000236173"/>
    </source>
</evidence>
<evidence type="ECO:0000313" key="1">
    <source>
        <dbReference type="EMBL" id="GBC99720.1"/>
    </source>
</evidence>
<sequence>MRWIGLVSLTVLLIWNSEASGLKVEETPQGLKVEGKSYRARFVREVAEFSLEVLDAQGQFRPVSRWSPEFGLVMKGEIATNVGARAEWNFQRKGDILVVGWGFPFFVPETNSNWRPVWATAHFLCLDDGILMRFQLHNLKLPANAVCWVMPRWRLDERLFDAYTFWRPDDVRRSGHIAALGERLVYAGVTPWEQRGDIAPAFAASLPALIVRSEATGVGLGIVFVRYAEDWKGGFGFLQRFRPDVVYLYSGYLPAQRATQGVWAWVAPFDGRNASPERKVQWLLEQANALLKTFKPIVTSKLPSWAQPPSDFPTELRRPRPVERTEDAVVFSINEFIHTPYGLWLARKVGSDVLLRAWFKWGNAPDWRKFSPLVEEAHRLGMLFGGGTTCSALYHGENNLSEEEVLDMATRDPEGRLVDAWGQAGVRHGTLSNPRYLNYILRWCQAQIEAGADCLFMDEINAALHDNEGYDDYSLRDFREHLIRTYVQGQGWRLDDPRWQERFRIDLTDRTICPDGTIATFDYRAYLKRHGLVSKPLSSQNPLREEWQRFRAQRDREAWRWLVERIREFARQRGRQVFICANGIAPFVDFQVRGVWDLWRVKEGRVDLSASQIRDWARIVRDGWFVAGRKVPVVFFHDWGFGGFPWMEVPPSDRELWMRVRGAEIYAAGGFFAFPVTGLGNHHDALRDGTLNEIARQTVFYQRYRDLYRNGIPIAFDELPTEPAQVSTALWVRQEPPTLLIHIINCRVVDFRLQKGPVTVWVPIRDMPQDVSVFSPDGFQGKAILKREGERIRLTLPQLEAYCVVTLRFKKMPRWSPDFVPRLYPTQRWERALENSFVVQPGGIVEDDWKLVAFLQGKLHTHLRNPPTFLINAPQGGTLEVFVRGVAQGGARLVLMVDGQLTQAVELPDRDGKNDPFADEYARTFTFRLPVGKHRITLDNDGNDWAFIEWLAFRGEFAHP</sequence>